<sequence length="72" mass="7956">MKVNYSEKNKFVNFDDINIGECFIFKNLLYIKTIENGKTASMTGCRLDTGVIDGFLPGTMVLSVTAEVTVIS</sequence>
<accession>A0A1L2C9F6</accession>
<evidence type="ECO:0000313" key="2">
    <source>
        <dbReference type="Proteomes" id="UP000225746"/>
    </source>
</evidence>
<evidence type="ECO:0000313" key="1">
    <source>
        <dbReference type="EMBL" id="AMD43516.1"/>
    </source>
</evidence>
<dbReference type="EMBL" id="KU356691">
    <property type="protein sequence ID" value="AMD43516.1"/>
    <property type="molecule type" value="Genomic_DNA"/>
</dbReference>
<organism evidence="1 2">
    <name type="scientific">Pseudomonas phage ZC08</name>
    <dbReference type="NCBI Taxonomy" id="1622116"/>
    <lineage>
        <taxon>Viruses</taxon>
        <taxon>Duplodnaviria</taxon>
        <taxon>Heunggongvirae</taxon>
        <taxon>Uroviricota</taxon>
        <taxon>Caudoviricetes</taxon>
        <taxon>Schitoviridae</taxon>
        <taxon>Zicotriavirus</taxon>
        <taxon>Zicotriavirus ZC08</taxon>
    </lineage>
</organism>
<dbReference type="Proteomes" id="UP000225746">
    <property type="component" value="Segment"/>
</dbReference>
<keyword evidence="2" id="KW-1185">Reference proteome</keyword>
<protein>
    <submittedName>
        <fullName evidence="1">Uncharacterized protein</fullName>
    </submittedName>
</protein>
<name>A0A1L2C9F6_9CAUD</name>
<proteinExistence type="predicted"/>
<reference evidence="1 2" key="1">
    <citation type="journal article" date="2017" name="BMC Genomics">
        <title>Three novel Pseudomonas phages isolated from composting provide insights into the evolution and diversity of tailed phages.</title>
        <authorList>
            <person name="Amgarten D."/>
            <person name="Martins L.F."/>
            <person name="Lombardi K.C."/>
            <person name="Antunes L.P."/>
            <person name="de Souza A.P.S."/>
            <person name="Nicastro G.G."/>
            <person name="Kitajima E.W."/>
            <person name="Quaggio R.B."/>
            <person name="Upton C."/>
            <person name="Setubal J.C."/>
            <person name="da Silva A.M."/>
        </authorList>
    </citation>
    <scope>NUCLEOTIDE SEQUENCE [LARGE SCALE GENOMIC DNA]</scope>
</reference>
<gene>
    <name evidence="1" type="ORF">ZC08_049</name>
</gene>